<evidence type="ECO:0008006" key="3">
    <source>
        <dbReference type="Google" id="ProtNLM"/>
    </source>
</evidence>
<name>A0A3E2HG50_SCYLI</name>
<dbReference type="InterPro" id="IPR053157">
    <property type="entry name" value="Sterol_Uptake_Regulator"/>
</dbReference>
<dbReference type="GO" id="GO:0001228">
    <property type="term" value="F:DNA-binding transcription activator activity, RNA polymerase II-specific"/>
    <property type="evidence" value="ECO:0007669"/>
    <property type="project" value="TreeGrafter"/>
</dbReference>
<gene>
    <name evidence="1" type="ORF">B7463_g4211</name>
</gene>
<comment type="caution">
    <text evidence="1">The sequence shown here is derived from an EMBL/GenBank/DDBJ whole genome shotgun (WGS) entry which is preliminary data.</text>
</comment>
<feature type="non-terminal residue" evidence="1">
    <location>
        <position position="1"/>
    </location>
</feature>
<keyword evidence="2" id="KW-1185">Reference proteome</keyword>
<reference evidence="1 2" key="1">
    <citation type="submission" date="2018-05" db="EMBL/GenBank/DDBJ databases">
        <title>Draft genome sequence of Scytalidium lignicola DSM 105466, a ubiquitous saprotrophic fungus.</title>
        <authorList>
            <person name="Buettner E."/>
            <person name="Gebauer A.M."/>
            <person name="Hofrichter M."/>
            <person name="Liers C."/>
            <person name="Kellner H."/>
        </authorList>
    </citation>
    <scope>NUCLEOTIDE SEQUENCE [LARGE SCALE GENOMIC DNA]</scope>
    <source>
        <strain evidence="1 2">DSM 105466</strain>
    </source>
</reference>
<proteinExistence type="predicted"/>
<evidence type="ECO:0000313" key="1">
    <source>
        <dbReference type="EMBL" id="RFU32132.1"/>
    </source>
</evidence>
<sequence length="414" mass="47393">MTEKRMRNHWLSTHGRQGLATVDWQAAPLQTFFKGNLLRYFTGTPSKILSKNTVQIIRQTRTEHWAEQLADPNLSLSSTPSSTTSSRSLSESDNLLMLHFTTYTWLTLTNDEDTQQIWHVIVPQLAYQYEYLKHVLLACAALHMAYLNPKRRSELVIQARTHQDLAIPLFLVATRSLESEICDAVLIFVRLLGITSYALDESLIAAEENDNKLPSWLFFIRSGCTMFCEFWDRIGTGPVGHLTRSWETLVDISKFPHQPTLNYFLAIPSDDWPEEIRVPYNDSALSLAQNFSCLHVLNERVSTLDVVRFWPVKNSVEFVRLLENWHPGALILLAHYCIVLHRAGTKAWYLDGGAASILATILRQLDLRWHRYIEWPLKEVGLPPSTQRITDELPIGSLALLENMNSSVRGAFDF</sequence>
<dbReference type="Proteomes" id="UP000258309">
    <property type="component" value="Unassembled WGS sequence"/>
</dbReference>
<dbReference type="AlphaFoldDB" id="A0A3E2HG50"/>
<dbReference type="EMBL" id="NCSJ02000061">
    <property type="protein sequence ID" value="RFU32132.1"/>
    <property type="molecule type" value="Genomic_DNA"/>
</dbReference>
<evidence type="ECO:0000313" key="2">
    <source>
        <dbReference type="Proteomes" id="UP000258309"/>
    </source>
</evidence>
<protein>
    <recommendedName>
        <fullName evidence="3">Transcription factor domain-containing protein</fullName>
    </recommendedName>
</protein>
<accession>A0A3E2HG50</accession>
<dbReference type="OrthoDB" id="416217at2759"/>
<feature type="non-terminal residue" evidence="1">
    <location>
        <position position="414"/>
    </location>
</feature>
<organism evidence="1 2">
    <name type="scientific">Scytalidium lignicola</name>
    <name type="common">Hyphomycete</name>
    <dbReference type="NCBI Taxonomy" id="5539"/>
    <lineage>
        <taxon>Eukaryota</taxon>
        <taxon>Fungi</taxon>
        <taxon>Dikarya</taxon>
        <taxon>Ascomycota</taxon>
        <taxon>Pezizomycotina</taxon>
        <taxon>Leotiomycetes</taxon>
        <taxon>Leotiomycetes incertae sedis</taxon>
        <taxon>Scytalidium</taxon>
    </lineage>
</organism>
<dbReference type="PANTHER" id="PTHR47784:SF5">
    <property type="entry name" value="STEROL UPTAKE CONTROL PROTEIN 2"/>
    <property type="match status" value="1"/>
</dbReference>
<dbReference type="PANTHER" id="PTHR47784">
    <property type="entry name" value="STEROL UPTAKE CONTROL PROTEIN 2"/>
    <property type="match status" value="1"/>
</dbReference>